<dbReference type="Proteomes" id="UP001225316">
    <property type="component" value="Unassembled WGS sequence"/>
</dbReference>
<proteinExistence type="predicted"/>
<comment type="caution">
    <text evidence="1">The sequence shown here is derived from an EMBL/GenBank/DDBJ whole genome shotgun (WGS) entry which is preliminary data.</text>
</comment>
<accession>A0ABU1AYJ7</accession>
<sequence length="266" mass="28956">MNIIIMDQIFGIKWRCAVDAVVDRLCLRGQRHGVGRGKLLASSLCLLVLGAGAHSQVLLLDEDFSRSAKGTYLEHSSESKWLAEEGRLIIGNGRLLNGQALGYAPNRTWANQIYSRAINATLAPDEAVELSFSAAVKTDASPEFYIYAMRLYDGDDYVQIQVKGGEDRPAVVLESFVGGRKVQSEGLSASYYEESEGAGLVAVAMLISDGSAQAYYDQSGTGNWLPIGDPIGCRLSTLDRLQLRYYAMGFWSAMDDLKVAIGKPAK</sequence>
<dbReference type="RefSeq" id="WP_308950865.1">
    <property type="nucleotide sequence ID" value="NZ_JARXHW010000029.1"/>
</dbReference>
<gene>
    <name evidence="1" type="ORF">QEH52_12465</name>
</gene>
<organism evidence="1 2">
    <name type="scientific">Thalassobacterium maritimum</name>
    <dbReference type="NCBI Taxonomy" id="3041265"/>
    <lineage>
        <taxon>Bacteria</taxon>
        <taxon>Pseudomonadati</taxon>
        <taxon>Verrucomicrobiota</taxon>
        <taxon>Opitutia</taxon>
        <taxon>Puniceicoccales</taxon>
        <taxon>Coraliomargaritaceae</taxon>
        <taxon>Thalassobacterium</taxon>
    </lineage>
</organism>
<name>A0ABU1AYJ7_9BACT</name>
<evidence type="ECO:0000313" key="2">
    <source>
        <dbReference type="Proteomes" id="UP001225316"/>
    </source>
</evidence>
<reference evidence="1 2" key="1">
    <citation type="submission" date="2023-04" db="EMBL/GenBank/DDBJ databases">
        <title>A novel bacteria isolated from coastal sediment.</title>
        <authorList>
            <person name="Liu X.-J."/>
            <person name="Du Z.-J."/>
        </authorList>
    </citation>
    <scope>NUCLEOTIDE SEQUENCE [LARGE SCALE GENOMIC DNA]</scope>
    <source>
        <strain evidence="1 2">SDUM461003</strain>
    </source>
</reference>
<protein>
    <submittedName>
        <fullName evidence="1">Uncharacterized protein</fullName>
    </submittedName>
</protein>
<keyword evidence="2" id="KW-1185">Reference proteome</keyword>
<evidence type="ECO:0000313" key="1">
    <source>
        <dbReference type="EMBL" id="MDQ8208329.1"/>
    </source>
</evidence>
<dbReference type="EMBL" id="JARXHW010000029">
    <property type="protein sequence ID" value="MDQ8208329.1"/>
    <property type="molecule type" value="Genomic_DNA"/>
</dbReference>